<sequence length="217" mass="23606">MPTVDLSFRLLGASIPADHGYALYAAVSRLIPWVHDPARKSLGIHPVNGRPAGNRLLHLTPASRLTLRLDSDHIRELLPLAGEELELDALKVRIGTPTTYALKPAAALRSRLVTIKLKDRLDPDSFLAAVQEDLTALGTKGTPGLLKRRAAKPLEGRSGGEPDRSPFVRRTLEIRGRQVVGYAVIVQGLAADESLRLQERGLGGRRRFGCGIFVPLP</sequence>
<dbReference type="NCBIfam" id="TIGR02807">
    <property type="entry name" value="cas6_cmx6"/>
    <property type="match status" value="1"/>
</dbReference>
<dbReference type="Proteomes" id="UP000885672">
    <property type="component" value="Unassembled WGS sequence"/>
</dbReference>
<reference evidence="1" key="1">
    <citation type="journal article" date="2020" name="mSystems">
        <title>Genome- and Community-Level Interaction Insights into Carbon Utilization and Element Cycling Functions of Hydrothermarchaeota in Hydrothermal Sediment.</title>
        <authorList>
            <person name="Zhou Z."/>
            <person name="Liu Y."/>
            <person name="Xu W."/>
            <person name="Pan J."/>
            <person name="Luo Z.H."/>
            <person name="Li M."/>
        </authorList>
    </citation>
    <scope>NUCLEOTIDE SEQUENCE [LARGE SCALE GENOMIC DNA]</scope>
    <source>
        <strain evidence="1">SpSt-1182</strain>
    </source>
</reference>
<dbReference type="InterPro" id="IPR014174">
    <property type="entry name" value="CRISPR-assoc_prot_Cas6/Cmx6"/>
</dbReference>
<comment type="caution">
    <text evidence="1">The sequence shown here is derived from an EMBL/GenBank/DDBJ whole genome shotgun (WGS) entry which is preliminary data.</text>
</comment>
<dbReference type="AlphaFoldDB" id="A0A7V0XF73"/>
<protein>
    <submittedName>
        <fullName evidence="1">Type I-MYXAN CRISPR-associated protein Cas6/Cmx6</fullName>
    </submittedName>
</protein>
<organism evidence="1">
    <name type="scientific">candidate division WOR-3 bacterium</name>
    <dbReference type="NCBI Taxonomy" id="2052148"/>
    <lineage>
        <taxon>Bacteria</taxon>
        <taxon>Bacteria division WOR-3</taxon>
    </lineage>
</organism>
<dbReference type="EMBL" id="DSBX01000223">
    <property type="protein sequence ID" value="HDQ99817.1"/>
    <property type="molecule type" value="Genomic_DNA"/>
</dbReference>
<gene>
    <name evidence="1" type="primary">cas6</name>
    <name evidence="1" type="ORF">ENN51_05995</name>
</gene>
<proteinExistence type="predicted"/>
<accession>A0A7V0XF73</accession>
<evidence type="ECO:0000313" key="1">
    <source>
        <dbReference type="EMBL" id="HDQ99817.1"/>
    </source>
</evidence>
<name>A0A7V0XF73_UNCW3</name>
<dbReference type="Pfam" id="PF09559">
    <property type="entry name" value="Cas6"/>
    <property type="match status" value="1"/>
</dbReference>